<evidence type="ECO:0000313" key="3">
    <source>
        <dbReference type="Proteomes" id="UP001597475"/>
    </source>
</evidence>
<proteinExistence type="predicted"/>
<evidence type="ECO:0008006" key="4">
    <source>
        <dbReference type="Google" id="ProtNLM"/>
    </source>
</evidence>
<protein>
    <recommendedName>
        <fullName evidence="4">Antitoxin protein of toxin-antitoxin system</fullName>
    </recommendedName>
</protein>
<accession>A0ABW5P4Z0</accession>
<name>A0ABW5P4Z0_9DEIO</name>
<feature type="compositionally biased region" description="Basic and acidic residues" evidence="1">
    <location>
        <begin position="67"/>
        <end position="81"/>
    </location>
</feature>
<dbReference type="Proteomes" id="UP001597475">
    <property type="component" value="Unassembled WGS sequence"/>
</dbReference>
<sequence length="81" mass="8329">MSEKSTAANMLDAAKAKVNEVADNAKAAAKDLAADLGNDPIKNTVNRAEAAADRVKADLHGAQAQHSFEKGKAEATDGDGH</sequence>
<reference evidence="3" key="1">
    <citation type="journal article" date="2019" name="Int. J. Syst. Evol. Microbiol.">
        <title>The Global Catalogue of Microorganisms (GCM) 10K type strain sequencing project: providing services to taxonomists for standard genome sequencing and annotation.</title>
        <authorList>
            <consortium name="The Broad Institute Genomics Platform"/>
            <consortium name="The Broad Institute Genome Sequencing Center for Infectious Disease"/>
            <person name="Wu L."/>
            <person name="Ma J."/>
        </authorList>
    </citation>
    <scope>NUCLEOTIDE SEQUENCE [LARGE SCALE GENOMIC DNA]</scope>
    <source>
        <strain evidence="3">KCTC 33842</strain>
    </source>
</reference>
<evidence type="ECO:0000313" key="2">
    <source>
        <dbReference type="EMBL" id="MFD2609961.1"/>
    </source>
</evidence>
<organism evidence="2 3">
    <name type="scientific">Deinococcus taklimakanensis</name>
    <dbReference type="NCBI Taxonomy" id="536443"/>
    <lineage>
        <taxon>Bacteria</taxon>
        <taxon>Thermotogati</taxon>
        <taxon>Deinococcota</taxon>
        <taxon>Deinococci</taxon>
        <taxon>Deinococcales</taxon>
        <taxon>Deinococcaceae</taxon>
        <taxon>Deinococcus</taxon>
    </lineage>
</organism>
<evidence type="ECO:0000256" key="1">
    <source>
        <dbReference type="SAM" id="MobiDB-lite"/>
    </source>
</evidence>
<gene>
    <name evidence="2" type="ORF">ACFSR9_11020</name>
</gene>
<keyword evidence="3" id="KW-1185">Reference proteome</keyword>
<dbReference type="RefSeq" id="WP_386845746.1">
    <property type="nucleotide sequence ID" value="NZ_JBHUMK010000048.1"/>
</dbReference>
<dbReference type="EMBL" id="JBHUMK010000048">
    <property type="protein sequence ID" value="MFD2609961.1"/>
    <property type="molecule type" value="Genomic_DNA"/>
</dbReference>
<feature type="region of interest" description="Disordered" evidence="1">
    <location>
        <begin position="60"/>
        <end position="81"/>
    </location>
</feature>
<comment type="caution">
    <text evidence="2">The sequence shown here is derived from an EMBL/GenBank/DDBJ whole genome shotgun (WGS) entry which is preliminary data.</text>
</comment>